<dbReference type="InterPro" id="IPR036390">
    <property type="entry name" value="WH_DNA-bd_sf"/>
</dbReference>
<keyword evidence="7" id="KW-1185">Reference proteome</keyword>
<dbReference type="SUPFAM" id="SSF53850">
    <property type="entry name" value="Periplasmic binding protein-like II"/>
    <property type="match status" value="1"/>
</dbReference>
<evidence type="ECO:0000256" key="4">
    <source>
        <dbReference type="ARBA" id="ARBA00023163"/>
    </source>
</evidence>
<dbReference type="Gene3D" id="3.40.190.10">
    <property type="entry name" value="Periplasmic binding protein-like II"/>
    <property type="match status" value="2"/>
</dbReference>
<comment type="caution">
    <text evidence="6">The sequence shown here is derived from an EMBL/GenBank/DDBJ whole genome shotgun (WGS) entry which is preliminary data.</text>
</comment>
<protein>
    <submittedName>
        <fullName evidence="6">LysR family transcriptional regulator</fullName>
    </submittedName>
</protein>
<dbReference type="Pfam" id="PF03466">
    <property type="entry name" value="LysR_substrate"/>
    <property type="match status" value="1"/>
</dbReference>
<reference evidence="6 7" key="1">
    <citation type="submission" date="2021-12" db="EMBL/GenBank/DDBJ databases">
        <title>Genome sequence of Kibdelosporangium philippinense ATCC 49844.</title>
        <authorList>
            <person name="Fedorov E.A."/>
            <person name="Omeragic M."/>
            <person name="Shalygina K.F."/>
            <person name="Maclea K.S."/>
        </authorList>
    </citation>
    <scope>NUCLEOTIDE SEQUENCE [LARGE SCALE GENOMIC DNA]</scope>
    <source>
        <strain evidence="6 7">ATCC 49844</strain>
    </source>
</reference>
<name>A0ABS8Z5T1_9PSEU</name>
<evidence type="ECO:0000259" key="5">
    <source>
        <dbReference type="PROSITE" id="PS50931"/>
    </source>
</evidence>
<dbReference type="Proteomes" id="UP001521150">
    <property type="component" value="Unassembled WGS sequence"/>
</dbReference>
<dbReference type="EMBL" id="JAJVCN010000001">
    <property type="protein sequence ID" value="MCE7002852.1"/>
    <property type="molecule type" value="Genomic_DNA"/>
</dbReference>
<sequence>MDRVETRELSYFVTLAEELHFGRAADRLGMAQPPLSRAISRLERRIGVQLFDRSTRAVTLTPAGQVFLTESRKALAAVDTAVRRAQRAGHVDRLILATRPGTASGLLPAMIREYRKQPGAAEVKVVFTTDQIGALRTGAADIGLACGTTDTEGFETILLAEEKSVALLPPHHRLAGQAAVTLEDLARDPEFVHQPPLETLDHIVESVALGRITVVVGEGVTNRLGHTAVAVPVIDSPPISVLLAWPRGIPFEARNAFVKTAQKLVTAPRNGLGHAAVNG</sequence>
<accession>A0ABS8Z5T1</accession>
<feature type="domain" description="HTH lysR-type" evidence="5">
    <location>
        <begin position="4"/>
        <end position="61"/>
    </location>
</feature>
<dbReference type="Pfam" id="PF00126">
    <property type="entry name" value="HTH_1"/>
    <property type="match status" value="1"/>
</dbReference>
<evidence type="ECO:0000256" key="1">
    <source>
        <dbReference type="ARBA" id="ARBA00009437"/>
    </source>
</evidence>
<gene>
    <name evidence="6" type="ORF">LWC34_08410</name>
</gene>
<dbReference type="PANTHER" id="PTHR30346">
    <property type="entry name" value="TRANSCRIPTIONAL DUAL REGULATOR HCAR-RELATED"/>
    <property type="match status" value="1"/>
</dbReference>
<dbReference type="SUPFAM" id="SSF46785">
    <property type="entry name" value="Winged helix' DNA-binding domain"/>
    <property type="match status" value="1"/>
</dbReference>
<dbReference type="InterPro" id="IPR000847">
    <property type="entry name" value="LysR_HTH_N"/>
</dbReference>
<evidence type="ECO:0000256" key="3">
    <source>
        <dbReference type="ARBA" id="ARBA00023125"/>
    </source>
</evidence>
<dbReference type="PANTHER" id="PTHR30346:SF0">
    <property type="entry name" value="HCA OPERON TRANSCRIPTIONAL ACTIVATOR HCAR"/>
    <property type="match status" value="1"/>
</dbReference>
<keyword evidence="3" id="KW-0238">DNA-binding</keyword>
<evidence type="ECO:0000313" key="6">
    <source>
        <dbReference type="EMBL" id="MCE7002852.1"/>
    </source>
</evidence>
<organism evidence="6 7">
    <name type="scientific">Kibdelosporangium philippinense</name>
    <dbReference type="NCBI Taxonomy" id="211113"/>
    <lineage>
        <taxon>Bacteria</taxon>
        <taxon>Bacillati</taxon>
        <taxon>Actinomycetota</taxon>
        <taxon>Actinomycetes</taxon>
        <taxon>Pseudonocardiales</taxon>
        <taxon>Pseudonocardiaceae</taxon>
        <taxon>Kibdelosporangium</taxon>
    </lineage>
</organism>
<dbReference type="InterPro" id="IPR036388">
    <property type="entry name" value="WH-like_DNA-bd_sf"/>
</dbReference>
<keyword evidence="2" id="KW-0805">Transcription regulation</keyword>
<dbReference type="PRINTS" id="PR00039">
    <property type="entry name" value="HTHLYSR"/>
</dbReference>
<evidence type="ECO:0000313" key="7">
    <source>
        <dbReference type="Proteomes" id="UP001521150"/>
    </source>
</evidence>
<comment type="similarity">
    <text evidence="1">Belongs to the LysR transcriptional regulatory family.</text>
</comment>
<dbReference type="InterPro" id="IPR005119">
    <property type="entry name" value="LysR_subst-bd"/>
</dbReference>
<evidence type="ECO:0000256" key="2">
    <source>
        <dbReference type="ARBA" id="ARBA00023015"/>
    </source>
</evidence>
<keyword evidence="4" id="KW-0804">Transcription</keyword>
<dbReference type="Gene3D" id="1.10.10.10">
    <property type="entry name" value="Winged helix-like DNA-binding domain superfamily/Winged helix DNA-binding domain"/>
    <property type="match status" value="1"/>
</dbReference>
<dbReference type="RefSeq" id="WP_233724426.1">
    <property type="nucleotide sequence ID" value="NZ_JAJVCN010000001.1"/>
</dbReference>
<proteinExistence type="inferred from homology"/>
<dbReference type="PROSITE" id="PS50931">
    <property type="entry name" value="HTH_LYSR"/>
    <property type="match status" value="1"/>
</dbReference>